<dbReference type="Proteomes" id="UP000195024">
    <property type="component" value="Unassembled WGS sequence"/>
</dbReference>
<gene>
    <name evidence="1" type="ORF">A5802_001975</name>
</gene>
<reference evidence="1 2" key="1">
    <citation type="submission" date="2017-05" db="EMBL/GenBank/DDBJ databases">
        <title>The Genome Sequence of Enterococcus mundtii 6B1_DIV0119.</title>
        <authorList>
            <consortium name="The Broad Institute Genomics Platform"/>
            <consortium name="The Broad Institute Genomic Center for Infectious Diseases"/>
            <person name="Earl A."/>
            <person name="Manson A."/>
            <person name="Schwartman J."/>
            <person name="Gilmore M."/>
            <person name="Abouelleil A."/>
            <person name="Cao P."/>
            <person name="Chapman S."/>
            <person name="Cusick C."/>
            <person name="Shea T."/>
            <person name="Young S."/>
            <person name="Neafsey D."/>
            <person name="Nusbaum C."/>
            <person name="Birren B."/>
        </authorList>
    </citation>
    <scope>NUCLEOTIDE SEQUENCE [LARGE SCALE GENOMIC DNA]</scope>
    <source>
        <strain evidence="1 2">6B1_DIV0119</strain>
    </source>
</reference>
<name>A0A242L214_ENTMU</name>
<dbReference type="AlphaFoldDB" id="A0A242L214"/>
<dbReference type="EMBL" id="NGMS01000001">
    <property type="protein sequence ID" value="OTP28236.1"/>
    <property type="molecule type" value="Genomic_DNA"/>
</dbReference>
<protein>
    <submittedName>
        <fullName evidence="1">Uncharacterized protein</fullName>
    </submittedName>
</protein>
<comment type="caution">
    <text evidence="1">The sequence shown here is derived from an EMBL/GenBank/DDBJ whole genome shotgun (WGS) entry which is preliminary data.</text>
</comment>
<sequence length="392" mass="44622">MTSYLATRRFNSSQDSMDLAKKEDVMNLLDDGEISLSVKEITEFFSEDKCNVAGSKKIIKLFNQIKNQKKDMLIPIEDISLTGFDGQNLILAFKEQAGGDGQIAFNATGIYSFSGDFLDQLFCLEKFAGYCFRINERDLLHETIEHLLGNTTGREKQYRLIYGTGANENKVYLRAITSDSYKNYDNNVVMYLALNSMHRYSKRTGNKVYVESAVITDSSLDMSIKIDKRIAIGKKYFVEIGVKVLNSEIREGAVLFEFIYTIFDSKGNKSTAIGDSVVKIQHNNITRTVKERMAHLNLLDKHSDSVLKGITETRLATKLNEDELFAIFEKFYRSKTLTSGTKTKLSQLQKNEIVDNTLTLIELFGKLENLDTTIDDKVFIQKKFGEFIHRGF</sequence>
<accession>A0A242L214</accession>
<evidence type="ECO:0000313" key="1">
    <source>
        <dbReference type="EMBL" id="OTP28236.1"/>
    </source>
</evidence>
<proteinExistence type="predicted"/>
<dbReference type="RefSeq" id="WP_086335077.1">
    <property type="nucleotide sequence ID" value="NZ_NGMS01000001.1"/>
</dbReference>
<organism evidence="1 2">
    <name type="scientific">Enterococcus mundtii</name>
    <dbReference type="NCBI Taxonomy" id="53346"/>
    <lineage>
        <taxon>Bacteria</taxon>
        <taxon>Bacillati</taxon>
        <taxon>Bacillota</taxon>
        <taxon>Bacilli</taxon>
        <taxon>Lactobacillales</taxon>
        <taxon>Enterococcaceae</taxon>
        <taxon>Enterococcus</taxon>
    </lineage>
</organism>
<evidence type="ECO:0000313" key="2">
    <source>
        <dbReference type="Proteomes" id="UP000195024"/>
    </source>
</evidence>